<dbReference type="InterPro" id="IPR025238">
    <property type="entry name" value="DUF4184"/>
</dbReference>
<feature type="transmembrane region" description="Helical" evidence="1">
    <location>
        <begin position="106"/>
        <end position="123"/>
    </location>
</feature>
<keyword evidence="1" id="KW-0472">Membrane</keyword>
<feature type="transmembrane region" description="Helical" evidence="1">
    <location>
        <begin position="212"/>
        <end position="233"/>
    </location>
</feature>
<keyword evidence="1" id="KW-0812">Transmembrane</keyword>
<proteinExistence type="predicted"/>
<dbReference type="RefSeq" id="WP_111062005.1">
    <property type="nucleotide sequence ID" value="NZ_JBHUCU010000002.1"/>
</dbReference>
<dbReference type="AlphaFoldDB" id="A0A2W1N221"/>
<dbReference type="Proteomes" id="UP000249248">
    <property type="component" value="Unassembled WGS sequence"/>
</dbReference>
<protein>
    <recommendedName>
        <fullName evidence="4">DUF4184 domain-containing protein</fullName>
    </recommendedName>
</protein>
<organism evidence="2 3">
    <name type="scientific">Putridiphycobacter roseus</name>
    <dbReference type="NCBI Taxonomy" id="2219161"/>
    <lineage>
        <taxon>Bacteria</taxon>
        <taxon>Pseudomonadati</taxon>
        <taxon>Bacteroidota</taxon>
        <taxon>Flavobacteriia</taxon>
        <taxon>Flavobacteriales</taxon>
        <taxon>Crocinitomicaceae</taxon>
        <taxon>Putridiphycobacter</taxon>
    </lineage>
</organism>
<accession>A0A2W1N221</accession>
<name>A0A2W1N221_9FLAO</name>
<reference evidence="2 3" key="1">
    <citation type="submission" date="2018-06" db="EMBL/GenBank/DDBJ databases">
        <title>The draft genome sequence of Crocinitomix sp. SM1701.</title>
        <authorList>
            <person name="Zhang X."/>
        </authorList>
    </citation>
    <scope>NUCLEOTIDE SEQUENCE [LARGE SCALE GENOMIC DNA]</scope>
    <source>
        <strain evidence="2 3">SM1701</strain>
    </source>
</reference>
<dbReference type="OrthoDB" id="8481923at2"/>
<keyword evidence="3" id="KW-1185">Reference proteome</keyword>
<comment type="caution">
    <text evidence="2">The sequence shown here is derived from an EMBL/GenBank/DDBJ whole genome shotgun (WGS) entry which is preliminary data.</text>
</comment>
<feature type="transmembrane region" description="Helical" evidence="1">
    <location>
        <begin position="55"/>
        <end position="74"/>
    </location>
</feature>
<feature type="transmembrane region" description="Helical" evidence="1">
    <location>
        <begin position="156"/>
        <end position="174"/>
    </location>
</feature>
<sequence length="248" mass="29136">MPFTFSHPAIILPLCHKRFSNLSSTGMIIGSITPDLEYFLRMRMERIHGHEVGAIFWYQLPICFIFSVIFHVIVKKPLLLHSPTFIQKRLGYLAHKNWIDYLSKHWTQFIVSAIIGILSHLIWDSFTHAHGLFGKSSALLMLSFEYTWGRTYLFEWFQLLSSLLGLLALFLFIFRRQTKPYLTASIHQKWKYWFSTLLIIAFIVYLHPIPDFATFIATFIMASILGVLGSAIYQKIYEKIYLKRTKKF</sequence>
<evidence type="ECO:0000256" key="1">
    <source>
        <dbReference type="SAM" id="Phobius"/>
    </source>
</evidence>
<dbReference type="Pfam" id="PF13803">
    <property type="entry name" value="DUF4184"/>
    <property type="match status" value="1"/>
</dbReference>
<dbReference type="EMBL" id="QKSB01000002">
    <property type="protein sequence ID" value="PZE17854.1"/>
    <property type="molecule type" value="Genomic_DNA"/>
</dbReference>
<evidence type="ECO:0000313" key="3">
    <source>
        <dbReference type="Proteomes" id="UP000249248"/>
    </source>
</evidence>
<keyword evidence="1" id="KW-1133">Transmembrane helix</keyword>
<feature type="transmembrane region" description="Helical" evidence="1">
    <location>
        <begin position="190"/>
        <end position="206"/>
    </location>
</feature>
<evidence type="ECO:0008006" key="4">
    <source>
        <dbReference type="Google" id="ProtNLM"/>
    </source>
</evidence>
<gene>
    <name evidence="2" type="ORF">DNU06_04340</name>
</gene>
<evidence type="ECO:0000313" key="2">
    <source>
        <dbReference type="EMBL" id="PZE17854.1"/>
    </source>
</evidence>